<comment type="caution">
    <text evidence="3">The sequence shown here is derived from an EMBL/GenBank/DDBJ whole genome shotgun (WGS) entry which is preliminary data.</text>
</comment>
<name>A0AAD3NCV7_LATJO</name>
<dbReference type="SUPFAM" id="SSF54236">
    <property type="entry name" value="Ubiquitin-like"/>
    <property type="match status" value="1"/>
</dbReference>
<evidence type="ECO:0000256" key="1">
    <source>
        <dbReference type="SAM" id="Coils"/>
    </source>
</evidence>
<evidence type="ECO:0000313" key="3">
    <source>
        <dbReference type="EMBL" id="GLD70090.1"/>
    </source>
</evidence>
<accession>A0AAD3NCV7</accession>
<dbReference type="EMBL" id="BRZM01000337">
    <property type="protein sequence ID" value="GLD70090.1"/>
    <property type="molecule type" value="Genomic_DNA"/>
</dbReference>
<dbReference type="PANTHER" id="PTHR15286:SF11">
    <property type="entry name" value="RAS ASSOCIATION DOMAIN-CONTAINING PROTEIN 7"/>
    <property type="match status" value="1"/>
</dbReference>
<dbReference type="InterPro" id="IPR000159">
    <property type="entry name" value="RA_dom"/>
</dbReference>
<dbReference type="AlphaFoldDB" id="A0AAD3NCV7"/>
<dbReference type="Gene3D" id="3.10.20.90">
    <property type="entry name" value="Phosphatidylinositol 3-kinase Catalytic Subunit, Chain A, domain 1"/>
    <property type="match status" value="1"/>
</dbReference>
<reference evidence="3" key="1">
    <citation type="submission" date="2022-08" db="EMBL/GenBank/DDBJ databases">
        <title>Genome sequencing of akame (Lates japonicus).</title>
        <authorList>
            <person name="Hashiguchi Y."/>
            <person name="Takahashi H."/>
        </authorList>
    </citation>
    <scope>NUCLEOTIDE SEQUENCE</scope>
    <source>
        <strain evidence="3">Kochi</strain>
    </source>
</reference>
<keyword evidence="4" id="KW-1185">Reference proteome</keyword>
<dbReference type="Pfam" id="PF00788">
    <property type="entry name" value="RA"/>
    <property type="match status" value="1"/>
</dbReference>
<sequence>MMHEQDVVIALAQAIGQTGRYILILKLRGNERPLVADDCPLQHLAKLGQLAQEVQFVLRRTGPSLSEDAPSSVKAVPSYSSKEEVFRQILQQQKRLQDLEIQLQALEKETEVWEQERSSATVPSLNLHLADELEQRLRQNEAELMHSEHWEEQLQAEMDREQDLHRRLHQIHSVMNEHSYQIQELQARSAHVAQDIQLTARRQTSQQQEEALRPLRQELHNRLQQGEELETTLSQTQRELQAAEEIQQIFLWLFPNK</sequence>
<keyword evidence="1" id="KW-0175">Coiled coil</keyword>
<dbReference type="Proteomes" id="UP001279410">
    <property type="component" value="Unassembled WGS sequence"/>
</dbReference>
<dbReference type="PANTHER" id="PTHR15286">
    <property type="entry name" value="RAS-ASSOCIATING DOMAIN CONTAINING PROTEIN"/>
    <property type="match status" value="1"/>
</dbReference>
<evidence type="ECO:0000259" key="2">
    <source>
        <dbReference type="Pfam" id="PF00788"/>
    </source>
</evidence>
<proteinExistence type="predicted"/>
<evidence type="ECO:0000313" key="4">
    <source>
        <dbReference type="Proteomes" id="UP001279410"/>
    </source>
</evidence>
<dbReference type="GO" id="GO:0007165">
    <property type="term" value="P:signal transduction"/>
    <property type="evidence" value="ECO:0007669"/>
    <property type="project" value="InterPro"/>
</dbReference>
<organism evidence="3 4">
    <name type="scientific">Lates japonicus</name>
    <name type="common">Japanese lates</name>
    <dbReference type="NCBI Taxonomy" id="270547"/>
    <lineage>
        <taxon>Eukaryota</taxon>
        <taxon>Metazoa</taxon>
        <taxon>Chordata</taxon>
        <taxon>Craniata</taxon>
        <taxon>Vertebrata</taxon>
        <taxon>Euteleostomi</taxon>
        <taxon>Actinopterygii</taxon>
        <taxon>Neopterygii</taxon>
        <taxon>Teleostei</taxon>
        <taxon>Neoteleostei</taxon>
        <taxon>Acanthomorphata</taxon>
        <taxon>Carangaria</taxon>
        <taxon>Carangaria incertae sedis</taxon>
        <taxon>Centropomidae</taxon>
        <taxon>Lates</taxon>
    </lineage>
</organism>
<gene>
    <name evidence="3" type="ORF">AKAME5_002140700</name>
</gene>
<feature type="domain" description="Ras-associating" evidence="2">
    <location>
        <begin position="5"/>
        <end position="61"/>
    </location>
</feature>
<dbReference type="InterPro" id="IPR029071">
    <property type="entry name" value="Ubiquitin-like_domsf"/>
</dbReference>
<feature type="coiled-coil region" evidence="1">
    <location>
        <begin position="82"/>
        <end position="116"/>
    </location>
</feature>
<protein>
    <submittedName>
        <fullName evidence="3">Ras association domain-containing protein 7-like isoform X2</fullName>
    </submittedName>
</protein>
<dbReference type="InterPro" id="IPR033593">
    <property type="entry name" value="N-RASSF"/>
</dbReference>